<dbReference type="InterPro" id="IPR013783">
    <property type="entry name" value="Ig-like_fold"/>
</dbReference>
<dbReference type="InterPro" id="IPR021615">
    <property type="entry name" value="Omp28"/>
</dbReference>
<comment type="caution">
    <text evidence="1">The sequence shown here is derived from an EMBL/GenBank/DDBJ whole genome shotgun (WGS) entry which is preliminary data.</text>
</comment>
<gene>
    <name evidence="1" type="ORF">FJY68_08055</name>
</gene>
<sequence length="299" mass="32343">MLDQIVTANPGRIAPVEWHISASYPLLYNAEGRAKWRLYPPPYNGGYATPWLWVDGKNRGYVYSSWESYVYDQLLVPSDVSLTHVGTTYSPASRSGQVQVECYNAGTVPIISAALQVVITEDSLYYTGPNGDPLHNHVCRDYVPSQSGTTLTLGPGATQTVTVSYSLDTSWVESNVKLVVYLQNMTVQPDSSMPCYQGLAANVLDFIPGVEESKLLAARDLRVSVSPNPCRTGCEFTVSGAAARGAQIALYAPDGRRVSSLQTTASRASWSRAGVARGIYLYRVNAGTATAEGKLVVTD</sequence>
<dbReference type="Pfam" id="PF11551">
    <property type="entry name" value="Omp28"/>
    <property type="match status" value="1"/>
</dbReference>
<evidence type="ECO:0000313" key="2">
    <source>
        <dbReference type="Proteomes" id="UP000779900"/>
    </source>
</evidence>
<protein>
    <submittedName>
        <fullName evidence="1">Omp28-related outer membrane protein</fullName>
    </submittedName>
</protein>
<dbReference type="Gene3D" id="2.60.40.10">
    <property type="entry name" value="Immunoglobulins"/>
    <property type="match status" value="1"/>
</dbReference>
<organism evidence="1 2">
    <name type="scientific">candidate division WOR-3 bacterium</name>
    <dbReference type="NCBI Taxonomy" id="2052148"/>
    <lineage>
        <taxon>Bacteria</taxon>
        <taxon>Bacteria division WOR-3</taxon>
    </lineage>
</organism>
<dbReference type="EMBL" id="VGIR01000044">
    <property type="protein sequence ID" value="MBM3331787.1"/>
    <property type="molecule type" value="Genomic_DNA"/>
</dbReference>
<dbReference type="Proteomes" id="UP000779900">
    <property type="component" value="Unassembled WGS sequence"/>
</dbReference>
<proteinExistence type="predicted"/>
<dbReference type="InterPro" id="IPR026444">
    <property type="entry name" value="Secre_tail"/>
</dbReference>
<accession>A0A937XEN4</accession>
<name>A0A937XEN4_UNCW3</name>
<dbReference type="NCBIfam" id="TIGR04183">
    <property type="entry name" value="Por_Secre_tail"/>
    <property type="match status" value="1"/>
</dbReference>
<reference evidence="1" key="1">
    <citation type="submission" date="2019-03" db="EMBL/GenBank/DDBJ databases">
        <title>Lake Tanganyika Metagenome-Assembled Genomes (MAGs).</title>
        <authorList>
            <person name="Tran P."/>
        </authorList>
    </citation>
    <scope>NUCLEOTIDE SEQUENCE</scope>
    <source>
        <strain evidence="1">K_DeepCast_150m_m2_040</strain>
    </source>
</reference>
<dbReference type="AlphaFoldDB" id="A0A937XEN4"/>
<evidence type="ECO:0000313" key="1">
    <source>
        <dbReference type="EMBL" id="MBM3331787.1"/>
    </source>
</evidence>